<feature type="transmembrane region" description="Helical" evidence="8">
    <location>
        <begin position="6"/>
        <end position="28"/>
    </location>
</feature>
<dbReference type="AlphaFoldDB" id="C9SV53"/>
<accession>C9SV53</accession>
<reference evidence="11" key="1">
    <citation type="journal article" date="2011" name="PLoS Pathog.">
        <title>Comparative genomics yields insights into niche adaptation of plant vascular wilt pathogens.</title>
        <authorList>
            <person name="Klosterman S.J."/>
            <person name="Subbarao K.V."/>
            <person name="Kang S."/>
            <person name="Veronese P."/>
            <person name="Gold S.E."/>
            <person name="Thomma B.P.H.J."/>
            <person name="Chen Z."/>
            <person name="Henrissat B."/>
            <person name="Lee Y.-H."/>
            <person name="Park J."/>
            <person name="Garcia-Pedrajas M.D."/>
            <person name="Barbara D.J."/>
            <person name="Anchieta A."/>
            <person name="de Jonge R."/>
            <person name="Santhanam P."/>
            <person name="Maruthachalam K."/>
            <person name="Atallah Z."/>
            <person name="Amyotte S.G."/>
            <person name="Paz Z."/>
            <person name="Inderbitzin P."/>
            <person name="Hayes R.J."/>
            <person name="Heiman D.I."/>
            <person name="Young S."/>
            <person name="Zeng Q."/>
            <person name="Engels R."/>
            <person name="Galagan J."/>
            <person name="Cuomo C.A."/>
            <person name="Dobinson K.F."/>
            <person name="Ma L.-J."/>
        </authorList>
    </citation>
    <scope>NUCLEOTIDE SEQUENCE [LARGE SCALE GENOMIC DNA]</scope>
    <source>
        <strain evidence="11">VaMs.102 / ATCC MYA-4576 / FGSC 10136</strain>
    </source>
</reference>
<evidence type="ECO:0000256" key="2">
    <source>
        <dbReference type="ARBA" id="ARBA00004477"/>
    </source>
</evidence>
<dbReference type="InterPro" id="IPR050186">
    <property type="entry name" value="TPT_transporter"/>
</dbReference>
<evidence type="ECO:0000256" key="8">
    <source>
        <dbReference type="SAM" id="Phobius"/>
    </source>
</evidence>
<dbReference type="InterPro" id="IPR004853">
    <property type="entry name" value="Sugar_P_trans_dom"/>
</dbReference>
<evidence type="ECO:0000313" key="11">
    <source>
        <dbReference type="Proteomes" id="UP000008698"/>
    </source>
</evidence>
<evidence type="ECO:0000313" key="10">
    <source>
        <dbReference type="EMBL" id="EEY22668.1"/>
    </source>
</evidence>
<comment type="subcellular location">
    <subcellularLocation>
        <location evidence="2">Endoplasmic reticulum membrane</location>
        <topology evidence="2">Multi-pass membrane protein</topology>
    </subcellularLocation>
</comment>
<keyword evidence="6 8" id="KW-1133">Transmembrane helix</keyword>
<dbReference type="EMBL" id="DS985226">
    <property type="protein sequence ID" value="EEY22668.1"/>
    <property type="molecule type" value="Genomic_DNA"/>
</dbReference>
<dbReference type="RefSeq" id="XP_003000982.1">
    <property type="nucleotide sequence ID" value="XM_003000936.1"/>
</dbReference>
<dbReference type="KEGG" id="val:VDBG_08778"/>
<evidence type="ECO:0000256" key="6">
    <source>
        <dbReference type="ARBA" id="ARBA00022989"/>
    </source>
</evidence>
<keyword evidence="11" id="KW-1185">Reference proteome</keyword>
<dbReference type="GeneID" id="9534371"/>
<comment type="subunit">
    <text evidence="4">Homooligomer.</text>
</comment>
<sequence length="93" mass="9931">MRAQGNIATWTIIALLGNGMLAFGLNVASFQTNKVAGALTISVCGNLKQCLTVLLGIIAFGVEVHLFNGAGMVLTMFGAAWYSKVELDRKNRQ</sequence>
<dbReference type="OrthoDB" id="10261634at2759"/>
<gene>
    <name evidence="10" type="ORF">VDBG_08778</name>
</gene>
<evidence type="ECO:0000259" key="9">
    <source>
        <dbReference type="Pfam" id="PF03151"/>
    </source>
</evidence>
<dbReference type="PANTHER" id="PTHR11132">
    <property type="entry name" value="SOLUTE CARRIER FAMILY 35"/>
    <property type="match status" value="1"/>
</dbReference>
<protein>
    <recommendedName>
        <fullName evidence="9">Sugar phosphate transporter domain-containing protein</fullName>
    </recommendedName>
</protein>
<dbReference type="eggNOG" id="KOG1441">
    <property type="taxonomic scope" value="Eukaryota"/>
</dbReference>
<feature type="transmembrane region" description="Helical" evidence="8">
    <location>
        <begin position="66"/>
        <end position="83"/>
    </location>
</feature>
<organism evidence="11">
    <name type="scientific">Verticillium alfalfae (strain VaMs.102 / ATCC MYA-4576 / FGSC 10136)</name>
    <name type="common">Verticillium wilt of alfalfa</name>
    <name type="synonym">Verticillium albo-atrum</name>
    <dbReference type="NCBI Taxonomy" id="526221"/>
    <lineage>
        <taxon>Eukaryota</taxon>
        <taxon>Fungi</taxon>
        <taxon>Dikarya</taxon>
        <taxon>Ascomycota</taxon>
        <taxon>Pezizomycotina</taxon>
        <taxon>Sordariomycetes</taxon>
        <taxon>Hypocreomycetidae</taxon>
        <taxon>Glomerellales</taxon>
        <taxon>Plectosphaerellaceae</taxon>
        <taxon>Verticillium</taxon>
    </lineage>
</organism>
<comment type="similarity">
    <text evidence="3">Belongs to the TPT transporter family. SLC35D subfamily.</text>
</comment>
<comment type="function">
    <text evidence="1">Involved in the import of GDP-mannose from the cytoplasm into the Golgi lumen.</text>
</comment>
<feature type="domain" description="Sugar phosphate transporter" evidence="9">
    <location>
        <begin position="9"/>
        <end position="83"/>
    </location>
</feature>
<dbReference type="GO" id="GO:0005789">
    <property type="term" value="C:endoplasmic reticulum membrane"/>
    <property type="evidence" value="ECO:0007669"/>
    <property type="project" value="UniProtKB-SubCell"/>
</dbReference>
<keyword evidence="5 8" id="KW-0812">Transmembrane</keyword>
<evidence type="ECO:0000256" key="7">
    <source>
        <dbReference type="ARBA" id="ARBA00023136"/>
    </source>
</evidence>
<name>C9SV53_VERA1</name>
<dbReference type="Proteomes" id="UP000008698">
    <property type="component" value="Unassembled WGS sequence"/>
</dbReference>
<evidence type="ECO:0000256" key="3">
    <source>
        <dbReference type="ARBA" id="ARBA00010425"/>
    </source>
</evidence>
<evidence type="ECO:0000256" key="4">
    <source>
        <dbReference type="ARBA" id="ARBA00011182"/>
    </source>
</evidence>
<evidence type="ECO:0000256" key="1">
    <source>
        <dbReference type="ARBA" id="ARBA00003420"/>
    </source>
</evidence>
<dbReference type="Pfam" id="PF03151">
    <property type="entry name" value="TPT"/>
    <property type="match status" value="1"/>
</dbReference>
<evidence type="ECO:0000256" key="5">
    <source>
        <dbReference type="ARBA" id="ARBA00022692"/>
    </source>
</evidence>
<keyword evidence="7 8" id="KW-0472">Membrane</keyword>
<dbReference type="HOGENOM" id="CLU_2401341_0_0_1"/>
<proteinExistence type="inferred from homology"/>